<organism evidence="1 2">
    <name type="scientific">Pseudomonas lactucae</name>
    <dbReference type="NCBI Taxonomy" id="2813360"/>
    <lineage>
        <taxon>Bacteria</taxon>
        <taxon>Pseudomonadati</taxon>
        <taxon>Pseudomonadota</taxon>
        <taxon>Gammaproteobacteria</taxon>
        <taxon>Pseudomonadales</taxon>
        <taxon>Pseudomonadaceae</taxon>
        <taxon>Pseudomonas</taxon>
    </lineage>
</organism>
<dbReference type="InterPro" id="IPR036390">
    <property type="entry name" value="WH_DNA-bd_sf"/>
</dbReference>
<evidence type="ECO:0000313" key="1">
    <source>
        <dbReference type="EMBL" id="MBN2976365.1"/>
    </source>
</evidence>
<reference evidence="1 2" key="2">
    <citation type="journal article" date="2023" name="Plant Pathol.">
        <title>Dismantling and reorganizing Pseudomonas marginalis sensu#lato.</title>
        <authorList>
            <person name="Sawada H."/>
            <person name="Fujikawa T."/>
            <person name="Satou M."/>
        </authorList>
    </citation>
    <scope>NUCLEOTIDE SEQUENCE [LARGE SCALE GENOMIC DNA]</scope>
    <source>
        <strain evidence="1 2">MAFF 301381</strain>
    </source>
</reference>
<evidence type="ECO:0000313" key="2">
    <source>
        <dbReference type="Proteomes" id="UP001154860"/>
    </source>
</evidence>
<dbReference type="AlphaFoldDB" id="A0A9X0YBF9"/>
<dbReference type="Gene3D" id="1.10.10.10">
    <property type="entry name" value="Winged helix-like DNA-binding domain superfamily/Winged helix DNA-binding domain"/>
    <property type="match status" value="1"/>
</dbReference>
<dbReference type="RefSeq" id="WP_143480868.1">
    <property type="nucleotide sequence ID" value="NZ_JAFHKI010000099.1"/>
</dbReference>
<dbReference type="Proteomes" id="UP001154860">
    <property type="component" value="Unassembled WGS sequence"/>
</dbReference>
<dbReference type="EMBL" id="JAFHKJ010000041">
    <property type="protein sequence ID" value="MBN2976365.1"/>
    <property type="molecule type" value="Genomic_DNA"/>
</dbReference>
<reference evidence="1 2" key="1">
    <citation type="journal article" date="2021" name="Int. J. Syst. Evol. Microbiol.">
        <title>Pseudomonas lactucae sp. nov., a pathogen causing bacterial rot of lettuce in Japan.</title>
        <authorList>
            <person name="Sawada H."/>
            <person name="Fujikawa T."/>
            <person name="Satou M."/>
        </authorList>
    </citation>
    <scope>NUCLEOTIDE SEQUENCE [LARGE SCALE GENOMIC DNA]</scope>
    <source>
        <strain evidence="1 2">MAFF 301381</strain>
    </source>
</reference>
<dbReference type="SUPFAM" id="SSF46785">
    <property type="entry name" value="Winged helix' DNA-binding domain"/>
    <property type="match status" value="1"/>
</dbReference>
<accession>A0A9X0YBF9</accession>
<comment type="caution">
    <text evidence="1">The sequence shown here is derived from an EMBL/GenBank/DDBJ whole genome shotgun (WGS) entry which is preliminary data.</text>
</comment>
<name>A0A9X0YBF9_9PSED</name>
<protein>
    <submittedName>
        <fullName evidence="1">LysR family transcriptional regulator</fullName>
    </submittedName>
</protein>
<sequence>MALRLLHRTTGKLSMTTEGKRYYIEALRVLDAIDEAESVVRRKRAP</sequence>
<keyword evidence="2" id="KW-1185">Reference proteome</keyword>
<gene>
    <name evidence="1" type="ORF">JWR99_10470</name>
</gene>
<proteinExistence type="predicted"/>
<dbReference type="InterPro" id="IPR036388">
    <property type="entry name" value="WH-like_DNA-bd_sf"/>
</dbReference>